<dbReference type="InterPro" id="IPR009506">
    <property type="entry name" value="YjiS-like"/>
</dbReference>
<feature type="domain" description="YjiS-like" evidence="1">
    <location>
        <begin position="24"/>
        <end position="59"/>
    </location>
</feature>
<evidence type="ECO:0000313" key="2">
    <source>
        <dbReference type="EMBL" id="SFJ97877.1"/>
    </source>
</evidence>
<sequence length="76" mass="8351">MSISTLNVPVESTGRICLTRLGQIWRAYRSARDRHNGVRALEAMNDELLKDIGITRSQILSAVNGSHGNYLPNGEG</sequence>
<dbReference type="OrthoDB" id="7361021at2"/>
<evidence type="ECO:0000313" key="3">
    <source>
        <dbReference type="Proteomes" id="UP000323300"/>
    </source>
</evidence>
<gene>
    <name evidence="2" type="ORF">SAMN04488498_101678</name>
</gene>
<dbReference type="RefSeq" id="WP_149758210.1">
    <property type="nucleotide sequence ID" value="NZ_BSPE01000002.1"/>
</dbReference>
<dbReference type="Pfam" id="PF06568">
    <property type="entry name" value="YjiS-like"/>
    <property type="match status" value="1"/>
</dbReference>
<reference evidence="2 3" key="1">
    <citation type="submission" date="2016-10" db="EMBL/GenBank/DDBJ databases">
        <authorList>
            <person name="Varghese N."/>
            <person name="Submissions S."/>
        </authorList>
    </citation>
    <scope>NUCLEOTIDE SEQUENCE [LARGE SCALE GENOMIC DNA]</scope>
    <source>
        <strain evidence="2 3">DSM 21822</strain>
    </source>
</reference>
<dbReference type="EMBL" id="FOSL01000001">
    <property type="protein sequence ID" value="SFJ97877.1"/>
    <property type="molecule type" value="Genomic_DNA"/>
</dbReference>
<name>A0A1I3VUB5_9HYPH</name>
<dbReference type="Proteomes" id="UP000323300">
    <property type="component" value="Unassembled WGS sequence"/>
</dbReference>
<organism evidence="2 3">
    <name type="scientific">Neomesorhizobium albiziae</name>
    <dbReference type="NCBI Taxonomy" id="335020"/>
    <lineage>
        <taxon>Bacteria</taxon>
        <taxon>Pseudomonadati</taxon>
        <taxon>Pseudomonadota</taxon>
        <taxon>Alphaproteobacteria</taxon>
        <taxon>Hyphomicrobiales</taxon>
        <taxon>Phyllobacteriaceae</taxon>
        <taxon>Neomesorhizobium</taxon>
    </lineage>
</organism>
<proteinExistence type="predicted"/>
<evidence type="ECO:0000259" key="1">
    <source>
        <dbReference type="Pfam" id="PF06568"/>
    </source>
</evidence>
<accession>A0A1I3VUB5</accession>
<dbReference type="AlphaFoldDB" id="A0A1I3VUB5"/>
<protein>
    <submittedName>
        <fullName evidence="2">Uncharacterized conserved protein YjiS, DUF1127 family</fullName>
    </submittedName>
</protein>
<keyword evidence="3" id="KW-1185">Reference proteome</keyword>